<evidence type="ECO:0000256" key="1">
    <source>
        <dbReference type="SAM" id="Phobius"/>
    </source>
</evidence>
<keyword evidence="1" id="KW-0812">Transmembrane</keyword>
<keyword evidence="1" id="KW-1133">Transmembrane helix</keyword>
<keyword evidence="3" id="KW-1185">Reference proteome</keyword>
<gene>
    <name evidence="2" type="ORF">J2N86_10650</name>
</gene>
<organism evidence="2 3">
    <name type="scientific">Legionella lytica</name>
    <dbReference type="NCBI Taxonomy" id="96232"/>
    <lineage>
        <taxon>Bacteria</taxon>
        <taxon>Pseudomonadati</taxon>
        <taxon>Pseudomonadota</taxon>
        <taxon>Gammaproteobacteria</taxon>
        <taxon>Legionellales</taxon>
        <taxon>Legionellaceae</taxon>
        <taxon>Legionella</taxon>
    </lineage>
</organism>
<reference evidence="2" key="1">
    <citation type="submission" date="2021-03" db="EMBL/GenBank/DDBJ databases">
        <title>Legionella lytica PCM 2298.</title>
        <authorList>
            <person name="Koper P."/>
        </authorList>
    </citation>
    <scope>NUCLEOTIDE SEQUENCE</scope>
    <source>
        <strain evidence="2">PCM 2298</strain>
    </source>
</reference>
<dbReference type="NCBIfam" id="TIGR02532">
    <property type="entry name" value="IV_pilin_GFxxxE"/>
    <property type="match status" value="1"/>
</dbReference>
<dbReference type="Pfam" id="PF07963">
    <property type="entry name" value="N_methyl"/>
    <property type="match status" value="1"/>
</dbReference>
<dbReference type="PROSITE" id="PS00409">
    <property type="entry name" value="PROKAR_NTER_METHYL"/>
    <property type="match status" value="1"/>
</dbReference>
<dbReference type="InterPro" id="IPR012902">
    <property type="entry name" value="N_methyl_site"/>
</dbReference>
<keyword evidence="1" id="KW-0472">Membrane</keyword>
<evidence type="ECO:0000313" key="3">
    <source>
        <dbReference type="Proteomes" id="UP001057474"/>
    </source>
</evidence>
<dbReference type="RefSeq" id="WP_252579426.1">
    <property type="nucleotide sequence ID" value="NZ_CP071527.1"/>
</dbReference>
<protein>
    <submittedName>
        <fullName evidence="2">Prepilin-type N-terminal cleavage/methylation domain-containing protein</fullName>
    </submittedName>
</protein>
<dbReference type="EMBL" id="CP071527">
    <property type="protein sequence ID" value="USQ13146.1"/>
    <property type="molecule type" value="Genomic_DNA"/>
</dbReference>
<feature type="transmembrane region" description="Helical" evidence="1">
    <location>
        <begin position="6"/>
        <end position="27"/>
    </location>
</feature>
<dbReference type="Proteomes" id="UP001057474">
    <property type="component" value="Chromosome"/>
</dbReference>
<evidence type="ECO:0000313" key="2">
    <source>
        <dbReference type="EMBL" id="USQ13146.1"/>
    </source>
</evidence>
<name>A0ABY4Y6S2_9GAMM</name>
<proteinExistence type="predicted"/>
<accession>A0ABY4Y6S2</accession>
<sequence>MNQQQGFSLVEVLASLLLVTLVALFLLQQQWQSKQLLRQIIWREQSTWFLDAIDEALFAQLQQLPVPPPGYQLQIEDNAQDMVLRIHHAAKLNVLTRHHQKLTGSS</sequence>